<reference evidence="1" key="1">
    <citation type="submission" date="2021-05" db="EMBL/GenBank/DDBJ databases">
        <authorList>
            <person name="Alioto T."/>
            <person name="Alioto T."/>
            <person name="Gomez Garrido J."/>
        </authorList>
    </citation>
    <scope>NUCLEOTIDE SEQUENCE</scope>
</reference>
<organism evidence="1">
    <name type="scientific">Cacopsylla melanoneura</name>
    <dbReference type="NCBI Taxonomy" id="428564"/>
    <lineage>
        <taxon>Eukaryota</taxon>
        <taxon>Metazoa</taxon>
        <taxon>Ecdysozoa</taxon>
        <taxon>Arthropoda</taxon>
        <taxon>Hexapoda</taxon>
        <taxon>Insecta</taxon>
        <taxon>Pterygota</taxon>
        <taxon>Neoptera</taxon>
        <taxon>Paraneoptera</taxon>
        <taxon>Hemiptera</taxon>
        <taxon>Sternorrhyncha</taxon>
        <taxon>Psylloidea</taxon>
        <taxon>Psyllidae</taxon>
        <taxon>Psyllinae</taxon>
        <taxon>Cacopsylla</taxon>
    </lineage>
</organism>
<sequence length="122" mass="14509">MLHQSYQQKLCYISHTNRNYVTSVIPTEIMLHQSYQQELCYISHTNRNYVTSVIPTEIMLHQSYQQELCYISHTNRNYVTSVIPRAQNKMLSKTYALNQILYHLVIVRDKTQSWYISTVCIT</sequence>
<protein>
    <submittedName>
        <fullName evidence="1">Uncharacterized protein</fullName>
    </submittedName>
</protein>
<proteinExistence type="predicted"/>
<evidence type="ECO:0000313" key="1">
    <source>
        <dbReference type="EMBL" id="CAG6745629.1"/>
    </source>
</evidence>
<accession>A0A8D8ZET2</accession>
<dbReference type="EMBL" id="HBUF01504042">
    <property type="protein sequence ID" value="CAG6745629.1"/>
    <property type="molecule type" value="Transcribed_RNA"/>
</dbReference>
<dbReference type="AlphaFoldDB" id="A0A8D8ZET2"/>
<name>A0A8D8ZET2_9HEMI</name>